<dbReference type="GO" id="GO:0005886">
    <property type="term" value="C:plasma membrane"/>
    <property type="evidence" value="ECO:0007669"/>
    <property type="project" value="UniProtKB-SubCell"/>
</dbReference>
<dbReference type="SUPFAM" id="SSF81342">
    <property type="entry name" value="Transmembrane di-heme cytochromes"/>
    <property type="match status" value="1"/>
</dbReference>
<comment type="similarity">
    <text evidence="12">Belongs to the cytochrome b561 family.</text>
</comment>
<dbReference type="Proteomes" id="UP000019063">
    <property type="component" value="Unassembled WGS sequence"/>
</dbReference>
<evidence type="ECO:0000256" key="3">
    <source>
        <dbReference type="ARBA" id="ARBA00022448"/>
    </source>
</evidence>
<dbReference type="GO" id="GO:0020037">
    <property type="term" value="F:heme binding"/>
    <property type="evidence" value="ECO:0007669"/>
    <property type="project" value="TreeGrafter"/>
</dbReference>
<comment type="subcellular location">
    <subcellularLocation>
        <location evidence="2">Cell membrane</location>
        <topology evidence="2">Multi-pass membrane protein</topology>
    </subcellularLocation>
</comment>
<evidence type="ECO:0000256" key="10">
    <source>
        <dbReference type="ARBA" id="ARBA00023004"/>
    </source>
</evidence>
<dbReference type="PANTHER" id="PTHR30529">
    <property type="entry name" value="CYTOCHROME B561"/>
    <property type="match status" value="1"/>
</dbReference>
<evidence type="ECO:0000256" key="2">
    <source>
        <dbReference type="ARBA" id="ARBA00004651"/>
    </source>
</evidence>
<keyword evidence="4" id="KW-1003">Cell membrane</keyword>
<dbReference type="InterPro" id="IPR052168">
    <property type="entry name" value="Cytochrome_b561_oxidase"/>
</dbReference>
<evidence type="ECO:0000256" key="1">
    <source>
        <dbReference type="ARBA" id="ARBA00001970"/>
    </source>
</evidence>
<comment type="cofactor">
    <cofactor evidence="1">
        <name>heme b</name>
        <dbReference type="ChEBI" id="CHEBI:60344"/>
    </cofactor>
</comment>
<keyword evidence="7" id="KW-0479">Metal-binding</keyword>
<keyword evidence="3" id="KW-0813">Transport</keyword>
<dbReference type="RefSeq" id="WP_043841716.1">
    <property type="nucleotide sequence ID" value="NZ_AQQW01000001.1"/>
</dbReference>
<keyword evidence="11 13" id="KW-0472">Membrane</keyword>
<evidence type="ECO:0000256" key="4">
    <source>
        <dbReference type="ARBA" id="ARBA00022475"/>
    </source>
</evidence>
<keyword evidence="10" id="KW-0408">Iron</keyword>
<feature type="transmembrane region" description="Helical" evidence="13">
    <location>
        <begin position="144"/>
        <end position="166"/>
    </location>
</feature>
<sequence>MDARDPVYTSTARAFHWLTAIVVIAMIAAGAVMIREGLPRPVQNTLFVFHKNVGTILWVVVLLRLAYRASSPPPPLPDSVPAVQRAISRVVHGALYALLILMPIAGYVRVRAGGFPIEWLDALGVPVFLPKSEQLAEAAKTAHFYGAWAISLIAALHIAAALYHGIVRRDGVLTRMWPALAPRR</sequence>
<name>W4HRW0_9RHOB</name>
<dbReference type="AlphaFoldDB" id="W4HRW0"/>
<evidence type="ECO:0000313" key="15">
    <source>
        <dbReference type="EMBL" id="ETW14760.1"/>
    </source>
</evidence>
<dbReference type="InterPro" id="IPR016174">
    <property type="entry name" value="Di-haem_cyt_TM"/>
</dbReference>
<proteinExistence type="inferred from homology"/>
<keyword evidence="5" id="KW-0349">Heme</keyword>
<keyword evidence="16" id="KW-1185">Reference proteome</keyword>
<feature type="transmembrane region" description="Helical" evidence="13">
    <location>
        <begin position="87"/>
        <end position="108"/>
    </location>
</feature>
<reference evidence="15 16" key="1">
    <citation type="journal article" date="2014" name="Antonie Van Leeuwenhoek">
        <title>Roseivivax atlanticus sp. nov., isolated from surface seawater of the Atlantic Ocean.</title>
        <authorList>
            <person name="Li G."/>
            <person name="Lai Q."/>
            <person name="Liu X."/>
            <person name="Sun F."/>
            <person name="Shao Z."/>
        </authorList>
    </citation>
    <scope>NUCLEOTIDE SEQUENCE [LARGE SCALE GENOMIC DNA]</scope>
    <source>
        <strain evidence="15 16">22II-s10s</strain>
    </source>
</reference>
<evidence type="ECO:0000256" key="11">
    <source>
        <dbReference type="ARBA" id="ARBA00023136"/>
    </source>
</evidence>
<evidence type="ECO:0000256" key="5">
    <source>
        <dbReference type="ARBA" id="ARBA00022617"/>
    </source>
</evidence>
<keyword evidence="8" id="KW-0249">Electron transport</keyword>
<dbReference type="EMBL" id="AQQW01000001">
    <property type="protein sequence ID" value="ETW14760.1"/>
    <property type="molecule type" value="Genomic_DNA"/>
</dbReference>
<dbReference type="eggNOG" id="COG3038">
    <property type="taxonomic scope" value="Bacteria"/>
</dbReference>
<protein>
    <submittedName>
        <fullName evidence="15">Cytochrome B561</fullName>
    </submittedName>
</protein>
<feature type="domain" description="Cytochrome b561 bacterial/Ni-hydrogenase" evidence="14">
    <location>
        <begin position="7"/>
        <end position="178"/>
    </location>
</feature>
<comment type="caution">
    <text evidence="15">The sequence shown here is derived from an EMBL/GenBank/DDBJ whole genome shotgun (WGS) entry which is preliminary data.</text>
</comment>
<evidence type="ECO:0000256" key="6">
    <source>
        <dbReference type="ARBA" id="ARBA00022692"/>
    </source>
</evidence>
<evidence type="ECO:0000256" key="7">
    <source>
        <dbReference type="ARBA" id="ARBA00022723"/>
    </source>
</evidence>
<dbReference type="PANTHER" id="PTHR30529:SF1">
    <property type="entry name" value="CYTOCHROME B561 HOMOLOG 2"/>
    <property type="match status" value="1"/>
</dbReference>
<dbReference type="GO" id="GO:0022904">
    <property type="term" value="P:respiratory electron transport chain"/>
    <property type="evidence" value="ECO:0007669"/>
    <property type="project" value="InterPro"/>
</dbReference>
<dbReference type="GO" id="GO:0009055">
    <property type="term" value="F:electron transfer activity"/>
    <property type="evidence" value="ECO:0007669"/>
    <property type="project" value="InterPro"/>
</dbReference>
<feature type="transmembrane region" description="Helical" evidence="13">
    <location>
        <begin position="14"/>
        <end position="34"/>
    </location>
</feature>
<evidence type="ECO:0000259" key="14">
    <source>
        <dbReference type="Pfam" id="PF01292"/>
    </source>
</evidence>
<keyword evidence="6 13" id="KW-0812">Transmembrane</keyword>
<accession>W4HRW0</accession>
<evidence type="ECO:0000256" key="8">
    <source>
        <dbReference type="ARBA" id="ARBA00022982"/>
    </source>
</evidence>
<dbReference type="InterPro" id="IPR011577">
    <property type="entry name" value="Cyt_b561_bac/Ni-Hgenase"/>
</dbReference>
<dbReference type="Pfam" id="PF01292">
    <property type="entry name" value="Ni_hydr_CYTB"/>
    <property type="match status" value="1"/>
</dbReference>
<dbReference type="STRING" id="1379903.ATO8_02595"/>
<keyword evidence="9 13" id="KW-1133">Transmembrane helix</keyword>
<evidence type="ECO:0000256" key="13">
    <source>
        <dbReference type="SAM" id="Phobius"/>
    </source>
</evidence>
<dbReference type="GO" id="GO:0046872">
    <property type="term" value="F:metal ion binding"/>
    <property type="evidence" value="ECO:0007669"/>
    <property type="project" value="UniProtKB-KW"/>
</dbReference>
<evidence type="ECO:0000256" key="12">
    <source>
        <dbReference type="ARBA" id="ARBA00037975"/>
    </source>
</evidence>
<evidence type="ECO:0000313" key="16">
    <source>
        <dbReference type="Proteomes" id="UP000019063"/>
    </source>
</evidence>
<gene>
    <name evidence="15" type="ORF">ATO8_02595</name>
</gene>
<dbReference type="Gene3D" id="1.20.950.20">
    <property type="entry name" value="Transmembrane di-heme cytochromes, Chain C"/>
    <property type="match status" value="1"/>
</dbReference>
<feature type="transmembrane region" description="Helical" evidence="13">
    <location>
        <begin position="46"/>
        <end position="67"/>
    </location>
</feature>
<organism evidence="15 16">
    <name type="scientific">Roseivivax marinus</name>
    <dbReference type="NCBI Taxonomy" id="1379903"/>
    <lineage>
        <taxon>Bacteria</taxon>
        <taxon>Pseudomonadati</taxon>
        <taxon>Pseudomonadota</taxon>
        <taxon>Alphaproteobacteria</taxon>
        <taxon>Rhodobacterales</taxon>
        <taxon>Roseobacteraceae</taxon>
        <taxon>Roseivivax</taxon>
    </lineage>
</organism>
<evidence type="ECO:0000256" key="9">
    <source>
        <dbReference type="ARBA" id="ARBA00022989"/>
    </source>
</evidence>